<evidence type="ECO:0008006" key="5">
    <source>
        <dbReference type="Google" id="ProtNLM"/>
    </source>
</evidence>
<protein>
    <recommendedName>
        <fullName evidence="5">Ferredoxin</fullName>
    </recommendedName>
</protein>
<evidence type="ECO:0000313" key="4">
    <source>
        <dbReference type="Proteomes" id="UP001139505"/>
    </source>
</evidence>
<dbReference type="RefSeq" id="WP_108924301.1">
    <property type="nucleotide sequence ID" value="NZ_BFCH01000018.1"/>
</dbReference>
<name>A0AA37UN67_9MYCO</name>
<evidence type="ECO:0000313" key="1">
    <source>
        <dbReference type="EMBL" id="GBG38741.1"/>
    </source>
</evidence>
<dbReference type="AlphaFoldDB" id="A0AA37UN67"/>
<dbReference type="Proteomes" id="UP001139505">
    <property type="component" value="Unassembled WGS sequence"/>
</dbReference>
<gene>
    <name evidence="1" type="ORF">MmonteBS_31130</name>
    <name evidence="2" type="ORF">NJB18185_07690</name>
</gene>
<evidence type="ECO:0000313" key="2">
    <source>
        <dbReference type="EMBL" id="GKU70992.1"/>
    </source>
</evidence>
<dbReference type="Proteomes" id="UP000245060">
    <property type="component" value="Unassembled WGS sequence"/>
</dbReference>
<comment type="caution">
    <text evidence="2">The sequence shown here is derived from an EMBL/GenBank/DDBJ whole genome shotgun (WGS) entry which is preliminary data.</text>
</comment>
<evidence type="ECO:0000313" key="3">
    <source>
        <dbReference type="Proteomes" id="UP000245060"/>
    </source>
</evidence>
<keyword evidence="3" id="KW-1185">Reference proteome</keyword>
<accession>A0AA37UN67</accession>
<dbReference type="EMBL" id="BQYH01000005">
    <property type="protein sequence ID" value="GKU70992.1"/>
    <property type="molecule type" value="Genomic_DNA"/>
</dbReference>
<reference evidence="2" key="4">
    <citation type="submission" date="2022-04" db="EMBL/GenBank/DDBJ databases">
        <authorList>
            <person name="Komine T."/>
            <person name="Fukano H."/>
            <person name="Wada S."/>
        </authorList>
    </citation>
    <scope>NUCLEOTIDE SEQUENCE</scope>
    <source>
        <strain evidence="2">NJB18185</strain>
    </source>
</reference>
<proteinExistence type="predicted"/>
<sequence>MSADSPARTDNRLDAMPMMPVACRSCGARVLVRKSTWSQTSVQWNADATDRCTERADAEEVSAHANRGVFLVCSALRESILDAVRDGELPIVDDVADATVS</sequence>
<reference evidence="3" key="2">
    <citation type="submission" date="2018-04" db="EMBL/GenBank/DDBJ databases">
        <title>Draft genome sequence of Mycobacterium montefiorense isolated from Japanese black salamander.</title>
        <authorList>
            <person name="Fukano H."/>
            <person name="Yoshida M."/>
            <person name="Shimizu A."/>
            <person name="Iwao H."/>
            <person name="Kurata O."/>
            <person name="Katayama Y."/>
            <person name="Omatsu T."/>
            <person name="Mizutani T."/>
            <person name="Wada S."/>
            <person name="Hoshino Y."/>
        </authorList>
    </citation>
    <scope>NUCLEOTIDE SEQUENCE [LARGE SCALE GENOMIC DNA]</scope>
    <source>
        <strain evidence="3">BS</strain>
    </source>
</reference>
<reference evidence="1" key="1">
    <citation type="journal article" date="2018" name="Genome Announc.">
        <title>Draft Genome Sequence of Mycobacterium montefiorense Isolated from Japanese Black Salamander (Hynobius nigrescens).</title>
        <authorList>
            <person name="Fukano H."/>
            <person name="Yoshida M."/>
            <person name="Shimizu A."/>
            <person name="Iwao H."/>
            <person name="Katayama Y."/>
            <person name="Omatsu T."/>
            <person name="Mizutani T."/>
            <person name="Kurata O."/>
            <person name="Wada S."/>
            <person name="Hoshino Y."/>
        </authorList>
    </citation>
    <scope>NUCLEOTIDE SEQUENCE</scope>
    <source>
        <strain evidence="1">BS</strain>
    </source>
</reference>
<organism evidence="2 4">
    <name type="scientific">Mycobacterium montefiorense</name>
    <dbReference type="NCBI Taxonomy" id="154654"/>
    <lineage>
        <taxon>Bacteria</taxon>
        <taxon>Bacillati</taxon>
        <taxon>Actinomycetota</taxon>
        <taxon>Actinomycetes</taxon>
        <taxon>Mycobacteriales</taxon>
        <taxon>Mycobacteriaceae</taxon>
        <taxon>Mycobacterium</taxon>
        <taxon>Mycobacterium simiae complex</taxon>
    </lineage>
</organism>
<dbReference type="EMBL" id="BFCH01000018">
    <property type="protein sequence ID" value="GBG38741.1"/>
    <property type="molecule type" value="Genomic_DNA"/>
</dbReference>
<reference evidence="2" key="3">
    <citation type="journal article" date="2022" name="Microbiol. Resour. Announc.">
        <title>Draft Genome Sequences of Eight Mycobacterium montefiorense Strains Isolated from Salamanders in Captivity.</title>
        <authorList>
            <person name="Komine T."/>
            <person name="Ihara H."/>
            <person name="Fukano H."/>
            <person name="Hoshino Y."/>
            <person name="Kurata O."/>
            <person name="Wada S."/>
        </authorList>
    </citation>
    <scope>NUCLEOTIDE SEQUENCE</scope>
    <source>
        <strain evidence="2">NJB18185</strain>
    </source>
</reference>